<evidence type="ECO:0000256" key="2">
    <source>
        <dbReference type="ARBA" id="ARBA00023235"/>
    </source>
</evidence>
<dbReference type="InterPro" id="IPR036986">
    <property type="entry name" value="S4_RNA-bd_sf"/>
</dbReference>
<dbReference type="CDD" id="cd02869">
    <property type="entry name" value="PseudoU_synth_RluA_like"/>
    <property type="match status" value="1"/>
</dbReference>
<dbReference type="Proteomes" id="UP000542342">
    <property type="component" value="Unassembled WGS sequence"/>
</dbReference>
<feature type="domain" description="RNA-binding S4" evidence="6">
    <location>
        <begin position="42"/>
        <end position="100"/>
    </location>
</feature>
<dbReference type="EMBL" id="JACEFB010000015">
    <property type="protein sequence ID" value="MBA2227570.1"/>
    <property type="molecule type" value="Genomic_DNA"/>
</dbReference>
<dbReference type="SUPFAM" id="SSF55120">
    <property type="entry name" value="Pseudouridine synthase"/>
    <property type="match status" value="1"/>
</dbReference>
<dbReference type="InterPro" id="IPR006145">
    <property type="entry name" value="PsdUridine_synth_RsuA/RluA"/>
</dbReference>
<dbReference type="InterPro" id="IPR006225">
    <property type="entry name" value="PsdUridine_synth_RluC/D"/>
</dbReference>
<evidence type="ECO:0000259" key="6">
    <source>
        <dbReference type="SMART" id="SM00363"/>
    </source>
</evidence>
<evidence type="ECO:0000313" key="8">
    <source>
        <dbReference type="Proteomes" id="UP000542342"/>
    </source>
</evidence>
<feature type="active site" evidence="3">
    <location>
        <position position="166"/>
    </location>
</feature>
<dbReference type="CDD" id="cd00165">
    <property type="entry name" value="S4"/>
    <property type="match status" value="1"/>
</dbReference>
<dbReference type="AlphaFoldDB" id="A0A7V8VGE3"/>
<comment type="catalytic activity">
    <reaction evidence="5">
        <text>a uridine in RNA = a pseudouridine in RNA</text>
        <dbReference type="Rhea" id="RHEA:48348"/>
        <dbReference type="Rhea" id="RHEA-COMP:12068"/>
        <dbReference type="Rhea" id="RHEA-COMP:12069"/>
        <dbReference type="ChEBI" id="CHEBI:65314"/>
        <dbReference type="ChEBI" id="CHEBI:65315"/>
    </reaction>
</comment>
<keyword evidence="8" id="KW-1185">Reference proteome</keyword>
<proteinExistence type="inferred from homology"/>
<evidence type="ECO:0000256" key="3">
    <source>
        <dbReference type="PIRSR" id="PIRSR606225-1"/>
    </source>
</evidence>
<dbReference type="InterPro" id="IPR050188">
    <property type="entry name" value="RluA_PseudoU_synthase"/>
</dbReference>
<sequence>MNEWDLELDEEDLPSAAEARPCTSVRLREPLELTVMVKAEGMRLDQYVHLHVADHSRTDIQKAIEAGRITVNGKPSKPSYRVRKGDRLWIDLPPPLHDIPVPENIPLDILYQDASLAVINKPPDMVVHPAKGNWSGTLVNALHWHFRDQLSTEGGYLRAGIVHRLDKDTSGVILVAKEDAVHRELAWQFETRQIFKEYVAITQGELDRDADYIEGAIKLHPHDRQRMTVSNDPDAKPALSYYEVLERFRGYTLVKVQPRTGRTHQIRVHLLHVGCPVLADRLYSGRDRLLLSDLSPETPGAEEVVLLHRQALHAYRLRFRHPRTQQWIEVEAPLPEDMRRTLEALRRYRPWRSPPADR</sequence>
<evidence type="ECO:0000256" key="4">
    <source>
        <dbReference type="PROSITE-ProRule" id="PRU00182"/>
    </source>
</evidence>
<dbReference type="GO" id="GO:0003723">
    <property type="term" value="F:RNA binding"/>
    <property type="evidence" value="ECO:0007669"/>
    <property type="project" value="UniProtKB-KW"/>
</dbReference>
<dbReference type="NCBIfam" id="TIGR00005">
    <property type="entry name" value="rluA_subfam"/>
    <property type="match status" value="1"/>
</dbReference>
<dbReference type="GO" id="GO:0000455">
    <property type="term" value="P:enzyme-directed rRNA pseudouridine synthesis"/>
    <property type="evidence" value="ECO:0007669"/>
    <property type="project" value="UniProtKB-ARBA"/>
</dbReference>
<evidence type="ECO:0000256" key="5">
    <source>
        <dbReference type="RuleBase" id="RU362028"/>
    </source>
</evidence>
<organism evidence="7 8">
    <name type="scientific">Thermogemmata fonticola</name>
    <dbReference type="NCBI Taxonomy" id="2755323"/>
    <lineage>
        <taxon>Bacteria</taxon>
        <taxon>Pseudomonadati</taxon>
        <taxon>Planctomycetota</taxon>
        <taxon>Planctomycetia</taxon>
        <taxon>Gemmatales</taxon>
        <taxon>Gemmataceae</taxon>
        <taxon>Thermogemmata</taxon>
    </lineage>
</organism>
<dbReference type="InterPro" id="IPR002942">
    <property type="entry name" value="S4_RNA-bd"/>
</dbReference>
<comment type="caution">
    <text evidence="7">The sequence shown here is derived from an EMBL/GenBank/DDBJ whole genome shotgun (WGS) entry which is preliminary data.</text>
</comment>
<dbReference type="PANTHER" id="PTHR21600">
    <property type="entry name" value="MITOCHONDRIAL RNA PSEUDOURIDINE SYNTHASE"/>
    <property type="match status" value="1"/>
</dbReference>
<gene>
    <name evidence="7" type="ORF">H0921_15530</name>
</gene>
<dbReference type="InterPro" id="IPR020103">
    <property type="entry name" value="PsdUridine_synth_cat_dom_sf"/>
</dbReference>
<dbReference type="PROSITE" id="PS50889">
    <property type="entry name" value="S4"/>
    <property type="match status" value="1"/>
</dbReference>
<evidence type="ECO:0000256" key="1">
    <source>
        <dbReference type="ARBA" id="ARBA00010876"/>
    </source>
</evidence>
<name>A0A7V8VGE3_9BACT</name>
<dbReference type="Gene3D" id="3.10.290.10">
    <property type="entry name" value="RNA-binding S4 domain"/>
    <property type="match status" value="1"/>
</dbReference>
<dbReference type="Pfam" id="PF01479">
    <property type="entry name" value="S4"/>
    <property type="match status" value="1"/>
</dbReference>
<dbReference type="PANTHER" id="PTHR21600:SF44">
    <property type="entry name" value="RIBOSOMAL LARGE SUBUNIT PSEUDOURIDINE SYNTHASE D"/>
    <property type="match status" value="1"/>
</dbReference>
<dbReference type="SMART" id="SM00363">
    <property type="entry name" value="S4"/>
    <property type="match status" value="1"/>
</dbReference>
<dbReference type="Gene3D" id="3.30.2350.10">
    <property type="entry name" value="Pseudouridine synthase"/>
    <property type="match status" value="1"/>
</dbReference>
<protein>
    <recommendedName>
        <fullName evidence="5">Pseudouridine synthase</fullName>
        <ecNumber evidence="5">5.4.99.-</ecNumber>
    </recommendedName>
</protein>
<comment type="similarity">
    <text evidence="1 5">Belongs to the pseudouridine synthase RluA family.</text>
</comment>
<dbReference type="EC" id="5.4.99.-" evidence="5"/>
<dbReference type="Pfam" id="PF00849">
    <property type="entry name" value="PseudoU_synth_2"/>
    <property type="match status" value="1"/>
</dbReference>
<dbReference type="InterPro" id="IPR006224">
    <property type="entry name" value="PsdUridine_synth_RluA-like_CS"/>
</dbReference>
<dbReference type="GO" id="GO:0120159">
    <property type="term" value="F:rRNA pseudouridine synthase activity"/>
    <property type="evidence" value="ECO:0007669"/>
    <property type="project" value="UniProtKB-ARBA"/>
</dbReference>
<reference evidence="7 8" key="1">
    <citation type="submission" date="2020-07" db="EMBL/GenBank/DDBJ databases">
        <title>Thermogemmata thermophila gen. nov., sp. nov., a novel moderate thermophilic planctomycete from a Kamchatka hot spring.</title>
        <authorList>
            <person name="Elcheninov A.G."/>
            <person name="Podosokorskaya O.A."/>
            <person name="Kovaleva O.L."/>
            <person name="Novikov A."/>
            <person name="Bonch-Osmolovskaya E.A."/>
            <person name="Toshchakov S.V."/>
            <person name="Kublanov I.V."/>
        </authorList>
    </citation>
    <scope>NUCLEOTIDE SEQUENCE [LARGE SCALE GENOMIC DNA]</scope>
    <source>
        <strain evidence="7 8">2918</strain>
    </source>
</reference>
<keyword evidence="4" id="KW-0694">RNA-binding</keyword>
<accession>A0A7V8VGE3</accession>
<dbReference type="PROSITE" id="PS01129">
    <property type="entry name" value="PSI_RLU"/>
    <property type="match status" value="1"/>
</dbReference>
<evidence type="ECO:0000313" key="7">
    <source>
        <dbReference type="EMBL" id="MBA2227570.1"/>
    </source>
</evidence>
<dbReference type="SUPFAM" id="SSF55174">
    <property type="entry name" value="Alpha-L RNA-binding motif"/>
    <property type="match status" value="1"/>
</dbReference>
<comment type="function">
    <text evidence="5">Responsible for synthesis of pseudouridine from uracil.</text>
</comment>
<keyword evidence="2 5" id="KW-0413">Isomerase</keyword>
<dbReference type="RefSeq" id="WP_194539432.1">
    <property type="nucleotide sequence ID" value="NZ_JACEFB010000015.1"/>
</dbReference>